<sequence length="107" mass="12123">MEYRTNRFPFDTSLTQFTVFHHQILDKLNKPRRTTKLCRKRVALSANGKRVGKEGSAQQIKADGRARPSLRDSPGSAILVRTKQNPTNLTQSAMISASLQSRIWVIK</sequence>
<feature type="region of interest" description="Disordered" evidence="1">
    <location>
        <begin position="48"/>
        <end position="84"/>
    </location>
</feature>
<keyword evidence="3" id="KW-1185">Reference proteome</keyword>
<evidence type="ECO:0000313" key="2">
    <source>
        <dbReference type="EMBL" id="GFO19748.1"/>
    </source>
</evidence>
<gene>
    <name evidence="2" type="ORF">PoB_004625300</name>
</gene>
<evidence type="ECO:0000256" key="1">
    <source>
        <dbReference type="SAM" id="MobiDB-lite"/>
    </source>
</evidence>
<reference evidence="2 3" key="1">
    <citation type="journal article" date="2021" name="Elife">
        <title>Chloroplast acquisition without the gene transfer in kleptoplastic sea slugs, Plakobranchus ocellatus.</title>
        <authorList>
            <person name="Maeda T."/>
            <person name="Takahashi S."/>
            <person name="Yoshida T."/>
            <person name="Shimamura S."/>
            <person name="Takaki Y."/>
            <person name="Nagai Y."/>
            <person name="Toyoda A."/>
            <person name="Suzuki Y."/>
            <person name="Arimoto A."/>
            <person name="Ishii H."/>
            <person name="Satoh N."/>
            <person name="Nishiyama T."/>
            <person name="Hasebe M."/>
            <person name="Maruyama T."/>
            <person name="Minagawa J."/>
            <person name="Obokata J."/>
            <person name="Shigenobu S."/>
        </authorList>
    </citation>
    <scope>NUCLEOTIDE SEQUENCE [LARGE SCALE GENOMIC DNA]</scope>
</reference>
<proteinExistence type="predicted"/>
<organism evidence="2 3">
    <name type="scientific">Plakobranchus ocellatus</name>
    <dbReference type="NCBI Taxonomy" id="259542"/>
    <lineage>
        <taxon>Eukaryota</taxon>
        <taxon>Metazoa</taxon>
        <taxon>Spiralia</taxon>
        <taxon>Lophotrochozoa</taxon>
        <taxon>Mollusca</taxon>
        <taxon>Gastropoda</taxon>
        <taxon>Heterobranchia</taxon>
        <taxon>Euthyneura</taxon>
        <taxon>Panpulmonata</taxon>
        <taxon>Sacoglossa</taxon>
        <taxon>Placobranchoidea</taxon>
        <taxon>Plakobranchidae</taxon>
        <taxon>Plakobranchus</taxon>
    </lineage>
</organism>
<accession>A0AAV4BJH0</accession>
<dbReference type="AlphaFoldDB" id="A0AAV4BJH0"/>
<protein>
    <submittedName>
        <fullName evidence="2">Uncharacterized protein</fullName>
    </submittedName>
</protein>
<name>A0AAV4BJH0_9GAST</name>
<dbReference type="Proteomes" id="UP000735302">
    <property type="component" value="Unassembled WGS sequence"/>
</dbReference>
<dbReference type="EMBL" id="BLXT01005083">
    <property type="protein sequence ID" value="GFO19748.1"/>
    <property type="molecule type" value="Genomic_DNA"/>
</dbReference>
<evidence type="ECO:0000313" key="3">
    <source>
        <dbReference type="Proteomes" id="UP000735302"/>
    </source>
</evidence>
<comment type="caution">
    <text evidence="2">The sequence shown here is derived from an EMBL/GenBank/DDBJ whole genome shotgun (WGS) entry which is preliminary data.</text>
</comment>